<accession>A0A2T2ZZ94</accession>
<sequence>MSCTTRFANVLLRFQSAFTSWRTRKDLACISPRNKEETDGLPISKARTRRYGKRSDVSLCSAIRIRTFVLCLSEVGNIDFNGQSWAAASGLLGSLKKWLRLSMLALPIFVIIPSGFAAGSSYSMQYAHACRPDCSLRLLQDRHWLTTSNTLSFLRLRPCPRWTSRCDPPSISHDGQVLARARLHQPCWWSWCESRLRSLWVRLAAPWASRLMPHRVGPRIATGSPQTTTPRGHRGALILPSSRARDDDREI</sequence>
<dbReference type="AlphaFoldDB" id="A0A2T2ZZ94"/>
<proteinExistence type="predicted"/>
<evidence type="ECO:0000256" key="1">
    <source>
        <dbReference type="SAM" id="MobiDB-lite"/>
    </source>
</evidence>
<gene>
    <name evidence="2" type="ORF">BD289DRAFT_78916</name>
</gene>
<protein>
    <submittedName>
        <fullName evidence="2">Uncharacterized protein</fullName>
    </submittedName>
</protein>
<feature type="region of interest" description="Disordered" evidence="1">
    <location>
        <begin position="216"/>
        <end position="251"/>
    </location>
</feature>
<evidence type="ECO:0000313" key="3">
    <source>
        <dbReference type="Proteomes" id="UP000241462"/>
    </source>
</evidence>
<organism evidence="2 3">
    <name type="scientific">Coniella lustricola</name>
    <dbReference type="NCBI Taxonomy" id="2025994"/>
    <lineage>
        <taxon>Eukaryota</taxon>
        <taxon>Fungi</taxon>
        <taxon>Dikarya</taxon>
        <taxon>Ascomycota</taxon>
        <taxon>Pezizomycotina</taxon>
        <taxon>Sordariomycetes</taxon>
        <taxon>Sordariomycetidae</taxon>
        <taxon>Diaporthales</taxon>
        <taxon>Schizoparmaceae</taxon>
        <taxon>Coniella</taxon>
    </lineage>
</organism>
<dbReference type="InParanoid" id="A0A2T2ZZ94"/>
<keyword evidence="3" id="KW-1185">Reference proteome</keyword>
<name>A0A2T2ZZ94_9PEZI</name>
<dbReference type="Proteomes" id="UP000241462">
    <property type="component" value="Unassembled WGS sequence"/>
</dbReference>
<evidence type="ECO:0000313" key="2">
    <source>
        <dbReference type="EMBL" id="PSR79982.1"/>
    </source>
</evidence>
<dbReference type="EMBL" id="KZ678548">
    <property type="protein sequence ID" value="PSR79982.1"/>
    <property type="molecule type" value="Genomic_DNA"/>
</dbReference>
<reference evidence="2 3" key="1">
    <citation type="journal article" date="2018" name="Mycol. Prog.">
        <title>Coniella lustricola, a new species from submerged detritus.</title>
        <authorList>
            <person name="Raudabaugh D.B."/>
            <person name="Iturriaga T."/>
            <person name="Carver A."/>
            <person name="Mondo S."/>
            <person name="Pangilinan J."/>
            <person name="Lipzen A."/>
            <person name="He G."/>
            <person name="Amirebrahimi M."/>
            <person name="Grigoriev I.V."/>
            <person name="Miller A.N."/>
        </authorList>
    </citation>
    <scope>NUCLEOTIDE SEQUENCE [LARGE SCALE GENOMIC DNA]</scope>
    <source>
        <strain evidence="2 3">B22-T-1</strain>
    </source>
</reference>